<dbReference type="EMBL" id="CANTFM010001552">
    <property type="protein sequence ID" value="CAI5740894.1"/>
    <property type="molecule type" value="Genomic_DNA"/>
</dbReference>
<dbReference type="InterPro" id="IPR013766">
    <property type="entry name" value="Thioredoxin_domain"/>
</dbReference>
<comment type="caution">
    <text evidence="2">The sequence shown here is derived from an EMBL/GenBank/DDBJ whole genome shotgun (WGS) entry which is preliminary data.</text>
</comment>
<dbReference type="GO" id="GO:0005634">
    <property type="term" value="C:nucleus"/>
    <property type="evidence" value="ECO:0007669"/>
    <property type="project" value="TreeGrafter"/>
</dbReference>
<dbReference type="Gene3D" id="3.40.30.10">
    <property type="entry name" value="Glutaredoxin"/>
    <property type="match status" value="1"/>
</dbReference>
<dbReference type="AlphaFoldDB" id="A0AAV0UVN5"/>
<accession>A0AAV0UVN5</accession>
<organism evidence="2 3">
    <name type="scientific">Peronospora destructor</name>
    <dbReference type="NCBI Taxonomy" id="86335"/>
    <lineage>
        <taxon>Eukaryota</taxon>
        <taxon>Sar</taxon>
        <taxon>Stramenopiles</taxon>
        <taxon>Oomycota</taxon>
        <taxon>Peronosporomycetes</taxon>
        <taxon>Peronosporales</taxon>
        <taxon>Peronosporaceae</taxon>
        <taxon>Peronospora</taxon>
    </lineage>
</organism>
<dbReference type="GO" id="GO:0031397">
    <property type="term" value="P:negative regulation of protein ubiquitination"/>
    <property type="evidence" value="ECO:0007669"/>
    <property type="project" value="TreeGrafter"/>
</dbReference>
<dbReference type="Pfam" id="PF13905">
    <property type="entry name" value="Thioredoxin_8"/>
    <property type="match status" value="1"/>
</dbReference>
<dbReference type="SUPFAM" id="SSF52833">
    <property type="entry name" value="Thioredoxin-like"/>
    <property type="match status" value="1"/>
</dbReference>
<dbReference type="GO" id="GO:0004791">
    <property type="term" value="F:thioredoxin-disulfide reductase (NADPH) activity"/>
    <property type="evidence" value="ECO:0007669"/>
    <property type="project" value="TreeGrafter"/>
</dbReference>
<dbReference type="PANTHER" id="PTHR46472">
    <property type="entry name" value="NUCLEOREDOXIN"/>
    <property type="match status" value="1"/>
</dbReference>
<gene>
    <name evidence="2" type="ORF">PDE001_LOCUS7641</name>
</gene>
<proteinExistence type="predicted"/>
<evidence type="ECO:0000313" key="3">
    <source>
        <dbReference type="Proteomes" id="UP001162029"/>
    </source>
</evidence>
<evidence type="ECO:0000259" key="1">
    <source>
        <dbReference type="PROSITE" id="PS51352"/>
    </source>
</evidence>
<dbReference type="InterPro" id="IPR036249">
    <property type="entry name" value="Thioredoxin-like_sf"/>
</dbReference>
<dbReference type="Proteomes" id="UP001162029">
    <property type="component" value="Unassembled WGS sequence"/>
</dbReference>
<name>A0AAV0UVN5_9STRA</name>
<feature type="domain" description="Thioredoxin" evidence="1">
    <location>
        <begin position="5"/>
        <end position="146"/>
    </location>
</feature>
<evidence type="ECO:0000313" key="2">
    <source>
        <dbReference type="EMBL" id="CAI5740894.1"/>
    </source>
</evidence>
<dbReference type="PANTHER" id="PTHR46472:SF1">
    <property type="entry name" value="NUCLEOREDOXIN"/>
    <property type="match status" value="1"/>
</dbReference>
<dbReference type="InterPro" id="IPR012336">
    <property type="entry name" value="Thioredoxin-like_fold"/>
</dbReference>
<dbReference type="GO" id="GO:0030178">
    <property type="term" value="P:negative regulation of Wnt signaling pathway"/>
    <property type="evidence" value="ECO:0007669"/>
    <property type="project" value="TreeGrafter"/>
</dbReference>
<keyword evidence="3" id="KW-1185">Reference proteome</keyword>
<sequence>MKWSEQLGSKLQTKEGLQDTDYKLAGKKVVGFYFSAHWCPPCRQFTPFLSALYEDMTTKHPEFELVFVSSDRDLTQYNEYFGQMTFLAVPFEERATIQALSNEFGVTGIPMLVFVDAEGKVITLDGRSVVSDSSGDVNTLWEQLTK</sequence>
<protein>
    <recommendedName>
        <fullName evidence="1">Thioredoxin domain-containing protein</fullName>
    </recommendedName>
</protein>
<reference evidence="2" key="1">
    <citation type="submission" date="2022-12" db="EMBL/GenBank/DDBJ databases">
        <authorList>
            <person name="Webb A."/>
        </authorList>
    </citation>
    <scope>NUCLEOTIDE SEQUENCE</scope>
    <source>
        <strain evidence="2">Pd1</strain>
    </source>
</reference>
<dbReference type="PROSITE" id="PS51352">
    <property type="entry name" value="THIOREDOXIN_2"/>
    <property type="match status" value="1"/>
</dbReference>